<evidence type="ECO:0000313" key="1">
    <source>
        <dbReference type="EMBL" id="RWX72718.1"/>
    </source>
</evidence>
<protein>
    <submittedName>
        <fullName evidence="1">Uncharacterized protein</fullName>
    </submittedName>
</protein>
<dbReference type="EMBL" id="RXGA01000004">
    <property type="protein sequence ID" value="RWX72718.1"/>
    <property type="molecule type" value="Genomic_DNA"/>
</dbReference>
<name>A0A444L563_METS7</name>
<proteinExistence type="predicted"/>
<organism evidence="1 2">
    <name type="scientific">Methanosuratincola subterraneus</name>
    <dbReference type="NCBI Taxonomy" id="2593994"/>
    <lineage>
        <taxon>Archaea</taxon>
        <taxon>Thermoproteota</taxon>
        <taxon>Methanosuratincolia</taxon>
        <taxon>Candidatus Methanomethylicales</taxon>
        <taxon>Candidatus Methanomethylicaceae</taxon>
        <taxon>Candidatus Methanosuratincola (ex Vanwonterghem et al. 2016)</taxon>
    </lineage>
</organism>
<gene>
    <name evidence="1" type="ORF">Metus_1577</name>
</gene>
<dbReference type="Proteomes" id="UP000288215">
    <property type="component" value="Unassembled WGS sequence"/>
</dbReference>
<sequence>MGVTIHYRGVVLCNEDYISEILTQVKEMLRENNVTDIKPLDGFESDEDFERAKALVNLKPVPSWVQKGSFVYTFRPNTKQPRTPTKKKGILADLHPACESFEITFYELGGESVWQLPYTFVKTQFAPLSVHVLICEILKFVDSMITYKGGDFLVNDEGDYYYTRDLEKLKECFGKVDLLIGRIICALAMV</sequence>
<comment type="caution">
    <text evidence="1">The sequence shown here is derived from an EMBL/GenBank/DDBJ whole genome shotgun (WGS) entry which is preliminary data.</text>
</comment>
<evidence type="ECO:0000313" key="2">
    <source>
        <dbReference type="Proteomes" id="UP000288215"/>
    </source>
</evidence>
<reference evidence="1 2" key="1">
    <citation type="submission" date="2018-12" db="EMBL/GenBank/DDBJ databases">
        <title>The complete genome of the methanogenic archaea of the candidate phylum Verstraetearchaeota, obtained from the metagenome of underground thermal water.</title>
        <authorList>
            <person name="Kadnikov V.V."/>
            <person name="Mardanov A.V."/>
            <person name="Beletsky A.V."/>
            <person name="Karnachuk O.V."/>
            <person name="Ravin N.V."/>
        </authorList>
    </citation>
    <scope>NUCLEOTIDE SEQUENCE [LARGE SCALE GENOMIC DNA]</scope>
    <source>
        <strain evidence="1">Ch88</strain>
    </source>
</reference>
<accession>A0A444L563</accession>
<dbReference type="AlphaFoldDB" id="A0A444L563"/>